<dbReference type="PANTHER" id="PTHR42850">
    <property type="entry name" value="METALLOPHOSPHOESTERASE"/>
    <property type="match status" value="1"/>
</dbReference>
<dbReference type="Proteomes" id="UP000007383">
    <property type="component" value="Chromosome"/>
</dbReference>
<dbReference type="Pfam" id="PF00149">
    <property type="entry name" value="Metallophos"/>
    <property type="match status" value="1"/>
</dbReference>
<dbReference type="KEGG" id="sfc:Spiaf_1101"/>
<dbReference type="SUPFAM" id="SSF56300">
    <property type="entry name" value="Metallo-dependent phosphatases"/>
    <property type="match status" value="1"/>
</dbReference>
<accession>H9UI45</accession>
<gene>
    <name evidence="2" type="ordered locus">Spiaf_1101</name>
</gene>
<dbReference type="HOGENOM" id="CLU_055439_0_0_12"/>
<evidence type="ECO:0000259" key="1">
    <source>
        <dbReference type="Pfam" id="PF00149"/>
    </source>
</evidence>
<sequence length="328" mass="36396">MKTYDIIGDVHGHATALEGLLRTLGYEPQGSSLRHPDRYRQAIFVGDIVDRGPEIPRAVRLVRGMVESGAALMVLGNHEYNLIGYHTPIAGSSPQRFIRAHTAVHYRQCQETLQQFAAVPGELDDHMNWMRQLPLFLELPQLRVVHAAWHPQAVNTIQEYAPETHALTDALLQDSSRRGSAAARAIEQLLKGVEINLPQGLSYHDKEGVRRTRTRVAWWRTHQTDDRGDGCIPLSELVFPPDIIPPAELSRVRVPVSTAAHVPGYSGDTPVFMGHYWLTGEPRLVAPDICCLDFSIAAGGLLTSYTYRGEQQLSAENLLQVDAAGIPQ</sequence>
<dbReference type="InterPro" id="IPR050126">
    <property type="entry name" value="Ap4A_hydrolase"/>
</dbReference>
<dbReference type="Gene3D" id="3.60.21.10">
    <property type="match status" value="1"/>
</dbReference>
<dbReference type="OrthoDB" id="9779903at2"/>
<dbReference type="eggNOG" id="COG0639">
    <property type="taxonomic scope" value="Bacteria"/>
</dbReference>
<organism evidence="2 3">
    <name type="scientific">Spirochaeta africana (strain ATCC 700263 / DSM 8902 / Z-7692)</name>
    <dbReference type="NCBI Taxonomy" id="889378"/>
    <lineage>
        <taxon>Bacteria</taxon>
        <taxon>Pseudomonadati</taxon>
        <taxon>Spirochaetota</taxon>
        <taxon>Spirochaetia</taxon>
        <taxon>Spirochaetales</taxon>
        <taxon>Spirochaetaceae</taxon>
        <taxon>Spirochaeta</taxon>
    </lineage>
</organism>
<keyword evidence="3" id="KW-1185">Reference proteome</keyword>
<dbReference type="InterPro" id="IPR029052">
    <property type="entry name" value="Metallo-depent_PP-like"/>
</dbReference>
<dbReference type="EMBL" id="CP003282">
    <property type="protein sequence ID" value="AFG37188.1"/>
    <property type="molecule type" value="Genomic_DNA"/>
</dbReference>
<reference evidence="3" key="1">
    <citation type="journal article" date="2013" name="Stand. Genomic Sci.">
        <title>Complete genome sequence of the halophilic bacterium Spirochaeta africana type strain (Z-7692(T)) from the alkaline Lake Magadi in the East African Rift.</title>
        <authorList>
            <person name="Liolos K."/>
            <person name="Abt B."/>
            <person name="Scheuner C."/>
            <person name="Teshima H."/>
            <person name="Held B."/>
            <person name="Lapidus A."/>
            <person name="Nolan M."/>
            <person name="Lucas S."/>
            <person name="Deshpande S."/>
            <person name="Cheng J.F."/>
            <person name="Tapia R."/>
            <person name="Goodwin L.A."/>
            <person name="Pitluck S."/>
            <person name="Pagani I."/>
            <person name="Ivanova N."/>
            <person name="Mavromatis K."/>
            <person name="Mikhailova N."/>
            <person name="Huntemann M."/>
            <person name="Pati A."/>
            <person name="Chen A."/>
            <person name="Palaniappan K."/>
            <person name="Land M."/>
            <person name="Rohde M."/>
            <person name="Tindall B.J."/>
            <person name="Detter J.C."/>
            <person name="Goker M."/>
            <person name="Bristow J."/>
            <person name="Eisen J.A."/>
            <person name="Markowitz V."/>
            <person name="Hugenholtz P."/>
            <person name="Woyke T."/>
            <person name="Klenk H.P."/>
            <person name="Kyrpides N.C."/>
        </authorList>
    </citation>
    <scope>NUCLEOTIDE SEQUENCE</scope>
    <source>
        <strain evidence="3">ATCC 700263 / DSM 8902 / Z-7692</strain>
    </source>
</reference>
<dbReference type="InterPro" id="IPR004843">
    <property type="entry name" value="Calcineurin-like_PHP"/>
</dbReference>
<name>H9UI45_SPIAZ</name>
<dbReference type="RefSeq" id="WP_014455180.1">
    <property type="nucleotide sequence ID" value="NC_017098.1"/>
</dbReference>
<evidence type="ECO:0000313" key="3">
    <source>
        <dbReference type="Proteomes" id="UP000007383"/>
    </source>
</evidence>
<dbReference type="GO" id="GO:0016791">
    <property type="term" value="F:phosphatase activity"/>
    <property type="evidence" value="ECO:0007669"/>
    <property type="project" value="TreeGrafter"/>
</dbReference>
<proteinExistence type="predicted"/>
<dbReference type="AlphaFoldDB" id="H9UI45"/>
<dbReference type="PANTHER" id="PTHR42850:SF7">
    <property type="entry name" value="BIS(5'-NUCLEOSYL)-TETRAPHOSPHATASE PRPE [ASYMMETRICAL]"/>
    <property type="match status" value="1"/>
</dbReference>
<feature type="domain" description="Calcineurin-like phosphoesterase" evidence="1">
    <location>
        <begin position="6"/>
        <end position="174"/>
    </location>
</feature>
<evidence type="ECO:0000313" key="2">
    <source>
        <dbReference type="EMBL" id="AFG37188.1"/>
    </source>
</evidence>
<protein>
    <submittedName>
        <fullName evidence="2">Calcineurin-like phosphoesterase</fullName>
    </submittedName>
</protein>
<dbReference type="STRING" id="889378.Spiaf_1101"/>
<dbReference type="PATRIC" id="fig|889378.3.peg.1102"/>
<dbReference type="GO" id="GO:0005737">
    <property type="term" value="C:cytoplasm"/>
    <property type="evidence" value="ECO:0007669"/>
    <property type="project" value="TreeGrafter"/>
</dbReference>